<comment type="caution">
    <text evidence="1">The sequence shown here is derived from an EMBL/GenBank/DDBJ whole genome shotgun (WGS) entry which is preliminary data.</text>
</comment>
<dbReference type="Proteomes" id="UP001558632">
    <property type="component" value="Unassembled WGS sequence"/>
</dbReference>
<evidence type="ECO:0000313" key="1">
    <source>
        <dbReference type="EMBL" id="KAL1232921.1"/>
    </source>
</evidence>
<proteinExistence type="predicted"/>
<sequence>MHAVGFSVEDCYQILVTRWCRNFLTSPCSQIIVRKRWARLDANVATAEHFDIGRGGSFFTSVQRGNLQQQKQRHI</sequence>
<accession>A0ABR3KB14</accession>
<reference evidence="1 2" key="1">
    <citation type="submission" date="2024-07" db="EMBL/GenBank/DDBJ databases">
        <title>Enhanced genomic and transcriptomic resources for Trichinella pseudospiralis and T. spiralis underpin the discovery of pronounced molecular differences between stages and species.</title>
        <authorList>
            <person name="Pasi K.K."/>
            <person name="La Rosa G."/>
            <person name="Gomez-Morales M.A."/>
            <person name="Tosini F."/>
            <person name="Sumanam S."/>
            <person name="Young N.D."/>
            <person name="Chang B.C."/>
            <person name="Robin G.B."/>
        </authorList>
    </citation>
    <scope>NUCLEOTIDE SEQUENCE [LARGE SCALE GENOMIC DNA]</scope>
    <source>
        <strain evidence="1">ISS534</strain>
    </source>
</reference>
<dbReference type="EMBL" id="JBEUSY010000444">
    <property type="protein sequence ID" value="KAL1232921.1"/>
    <property type="molecule type" value="Genomic_DNA"/>
</dbReference>
<evidence type="ECO:0000313" key="2">
    <source>
        <dbReference type="Proteomes" id="UP001558632"/>
    </source>
</evidence>
<organism evidence="1 2">
    <name type="scientific">Trichinella spiralis</name>
    <name type="common">Trichina worm</name>
    <dbReference type="NCBI Taxonomy" id="6334"/>
    <lineage>
        <taxon>Eukaryota</taxon>
        <taxon>Metazoa</taxon>
        <taxon>Ecdysozoa</taxon>
        <taxon>Nematoda</taxon>
        <taxon>Enoplea</taxon>
        <taxon>Dorylaimia</taxon>
        <taxon>Trichinellida</taxon>
        <taxon>Trichinellidae</taxon>
        <taxon>Trichinella</taxon>
    </lineage>
</organism>
<keyword evidence="2" id="KW-1185">Reference proteome</keyword>
<name>A0ABR3KB14_TRISP</name>
<gene>
    <name evidence="1" type="ORF">TSPI_04001</name>
</gene>
<protein>
    <submittedName>
        <fullName evidence="1">Oocyte zinc finger protein</fullName>
    </submittedName>
</protein>